<proteinExistence type="predicted"/>
<evidence type="ECO:0000259" key="1">
    <source>
        <dbReference type="SMART" id="SM00635"/>
    </source>
</evidence>
<reference evidence="2 3" key="1">
    <citation type="submission" date="2018-11" db="EMBL/GenBank/DDBJ databases">
        <title>Complete Genome Sequence of Vbrio mediterranei 117-T6: a Potential Pathogen Bacteria Isolated from the Conchocelis of Pyropia.</title>
        <authorList>
            <person name="Liu Q."/>
        </authorList>
    </citation>
    <scope>NUCLEOTIDE SEQUENCE [LARGE SCALE GENOMIC DNA]</scope>
    <source>
        <strain evidence="2 3">117-T6</strain>
        <plasmid evidence="2 3">unnamed</plasmid>
    </source>
</reference>
<evidence type="ECO:0000313" key="2">
    <source>
        <dbReference type="EMBL" id="AYV25022.1"/>
    </source>
</evidence>
<accession>A0A3G4VN14</accession>
<protein>
    <recommendedName>
        <fullName evidence="1">BIG2 domain-containing protein</fullName>
    </recommendedName>
</protein>
<dbReference type="InterPro" id="IPR008964">
    <property type="entry name" value="Invasin/intimin_cell_adhesion"/>
</dbReference>
<name>A0A3G4VN14_9VIBR</name>
<keyword evidence="2" id="KW-0614">Plasmid</keyword>
<dbReference type="SUPFAM" id="SSF49373">
    <property type="entry name" value="Invasin/intimin cell-adhesion fragments"/>
    <property type="match status" value="1"/>
</dbReference>
<dbReference type="Proteomes" id="UP000279760">
    <property type="component" value="Plasmid unnamed"/>
</dbReference>
<evidence type="ECO:0000313" key="3">
    <source>
        <dbReference type="Proteomes" id="UP000279760"/>
    </source>
</evidence>
<dbReference type="Gene3D" id="2.60.40.1080">
    <property type="match status" value="1"/>
</dbReference>
<sequence>MTHAVLTTIQMTPALGSVAQNQAEALTAIATYSDTSSSNVTHSVAWISRDNNIVTVTSEGVLTAVREGTTAITAIKDGIISNEADVHVC</sequence>
<dbReference type="EMBL" id="CP033579">
    <property type="protein sequence ID" value="AYV25022.1"/>
    <property type="molecule type" value="Genomic_DNA"/>
</dbReference>
<organism evidence="2 3">
    <name type="scientific">Vibrio mediterranei</name>
    <dbReference type="NCBI Taxonomy" id="689"/>
    <lineage>
        <taxon>Bacteria</taxon>
        <taxon>Pseudomonadati</taxon>
        <taxon>Pseudomonadota</taxon>
        <taxon>Gammaproteobacteria</taxon>
        <taxon>Vibrionales</taxon>
        <taxon>Vibrionaceae</taxon>
        <taxon>Vibrio</taxon>
    </lineage>
</organism>
<dbReference type="InterPro" id="IPR003343">
    <property type="entry name" value="Big_2"/>
</dbReference>
<dbReference type="SMART" id="SM00635">
    <property type="entry name" value="BID_2"/>
    <property type="match status" value="1"/>
</dbReference>
<geneLocation type="plasmid" evidence="2">
    <name>unnamed</name>
</geneLocation>
<feature type="domain" description="BIG2" evidence="1">
    <location>
        <begin position="5"/>
        <end position="83"/>
    </location>
</feature>
<gene>
    <name evidence="2" type="ORF">ECB94_27295</name>
</gene>
<dbReference type="AlphaFoldDB" id="A0A3G4VN14"/>
<dbReference type="Pfam" id="PF02368">
    <property type="entry name" value="Big_2"/>
    <property type="match status" value="1"/>
</dbReference>